<dbReference type="AlphaFoldDB" id="V4IWR7"/>
<protein>
    <recommendedName>
        <fullName evidence="1">HEWD domain-containing protein</fullName>
    </recommendedName>
</protein>
<dbReference type="eggNOG" id="arCOG04576">
    <property type="taxonomic scope" value="Archaea"/>
</dbReference>
<dbReference type="Proteomes" id="UP000017840">
    <property type="component" value="Unassembled WGS sequence"/>
</dbReference>
<keyword evidence="3" id="KW-1185">Reference proteome</keyword>
<accession>V4IWR7</accession>
<dbReference type="RefSeq" id="WP_023395175.1">
    <property type="nucleotide sequence ID" value="NZ_ASGZ01000053.1"/>
</dbReference>
<dbReference type="Pfam" id="PF20576">
    <property type="entry name" value="HEWD"/>
    <property type="match status" value="1"/>
</dbReference>
<evidence type="ECO:0000313" key="3">
    <source>
        <dbReference type="Proteomes" id="UP000017840"/>
    </source>
</evidence>
<organism evidence="2 3">
    <name type="scientific">Candidatus Halobonum tyrrellensis G22</name>
    <dbReference type="NCBI Taxonomy" id="1324957"/>
    <lineage>
        <taxon>Archaea</taxon>
        <taxon>Methanobacteriati</taxon>
        <taxon>Methanobacteriota</taxon>
        <taxon>Stenosarchaea group</taxon>
        <taxon>Halobacteria</taxon>
        <taxon>Halobacteriales</taxon>
        <taxon>Haloferacaceae</taxon>
        <taxon>Candidatus Halobonum</taxon>
    </lineage>
</organism>
<sequence length="57" mass="6702">MTVQVRRPTARTCERCGRQERWDAEGETWRIADTAGDVYCIHEWDINGSFVPFEDKL</sequence>
<evidence type="ECO:0000313" key="2">
    <source>
        <dbReference type="EMBL" id="ESP87637.1"/>
    </source>
</evidence>
<dbReference type="InterPro" id="IPR046782">
    <property type="entry name" value="HEWD"/>
</dbReference>
<evidence type="ECO:0000259" key="1">
    <source>
        <dbReference type="Pfam" id="PF20576"/>
    </source>
</evidence>
<reference evidence="2 3" key="1">
    <citation type="journal article" date="2013" name="Genome Announc.">
        <title>Draft Genome Sequence of 'Candidatus Halobonum tyrrellensis' Strain G22, Isolated from the Hypersaline Waters of Lake Tyrrell, Australia.</title>
        <authorList>
            <person name="Ugalde J.A."/>
            <person name="Narasingarao P."/>
            <person name="Kuo S."/>
            <person name="Podell S."/>
            <person name="Allen E.E."/>
        </authorList>
    </citation>
    <scope>NUCLEOTIDE SEQUENCE [LARGE SCALE GENOMIC DNA]</scope>
    <source>
        <strain evidence="2 3">G22</strain>
    </source>
</reference>
<name>V4IWR7_9EURY</name>
<dbReference type="OrthoDB" id="212207at2157"/>
<comment type="caution">
    <text evidence="2">The sequence shown here is derived from an EMBL/GenBank/DDBJ whole genome shotgun (WGS) entry which is preliminary data.</text>
</comment>
<gene>
    <name evidence="2" type="ORF">K933_13002</name>
</gene>
<feature type="domain" description="HEWD" evidence="1">
    <location>
        <begin position="1"/>
        <end position="55"/>
    </location>
</feature>
<proteinExistence type="predicted"/>
<dbReference type="STRING" id="1324957.K933_13002"/>
<dbReference type="EMBL" id="ASGZ01000053">
    <property type="protein sequence ID" value="ESP87637.1"/>
    <property type="molecule type" value="Genomic_DNA"/>
</dbReference>